<name>A0ABQ5CBE4_9ASTR</name>
<reference evidence="1" key="2">
    <citation type="submission" date="2022-01" db="EMBL/GenBank/DDBJ databases">
        <authorList>
            <person name="Yamashiro T."/>
            <person name="Shiraishi A."/>
            <person name="Satake H."/>
            <person name="Nakayama K."/>
        </authorList>
    </citation>
    <scope>NUCLEOTIDE SEQUENCE</scope>
</reference>
<evidence type="ECO:0000313" key="1">
    <source>
        <dbReference type="EMBL" id="GJT22544.1"/>
    </source>
</evidence>
<evidence type="ECO:0008006" key="3">
    <source>
        <dbReference type="Google" id="ProtNLM"/>
    </source>
</evidence>
<evidence type="ECO:0000313" key="2">
    <source>
        <dbReference type="Proteomes" id="UP001151760"/>
    </source>
</evidence>
<dbReference type="EMBL" id="BQNB010013977">
    <property type="protein sequence ID" value="GJT22544.1"/>
    <property type="molecule type" value="Genomic_DNA"/>
</dbReference>
<organism evidence="1 2">
    <name type="scientific">Tanacetum coccineum</name>
    <dbReference type="NCBI Taxonomy" id="301880"/>
    <lineage>
        <taxon>Eukaryota</taxon>
        <taxon>Viridiplantae</taxon>
        <taxon>Streptophyta</taxon>
        <taxon>Embryophyta</taxon>
        <taxon>Tracheophyta</taxon>
        <taxon>Spermatophyta</taxon>
        <taxon>Magnoliopsida</taxon>
        <taxon>eudicotyledons</taxon>
        <taxon>Gunneridae</taxon>
        <taxon>Pentapetalae</taxon>
        <taxon>asterids</taxon>
        <taxon>campanulids</taxon>
        <taxon>Asterales</taxon>
        <taxon>Asteraceae</taxon>
        <taxon>Asteroideae</taxon>
        <taxon>Anthemideae</taxon>
        <taxon>Anthemidinae</taxon>
        <taxon>Tanacetum</taxon>
    </lineage>
</organism>
<protein>
    <recommendedName>
        <fullName evidence="3">Reverse transcriptase domain-containing protein</fullName>
    </recommendedName>
</protein>
<comment type="caution">
    <text evidence="1">The sequence shown here is derived from an EMBL/GenBank/DDBJ whole genome shotgun (WGS) entry which is preliminary data.</text>
</comment>
<reference evidence="1" key="1">
    <citation type="journal article" date="2022" name="Int. J. Mol. Sci.">
        <title>Draft Genome of Tanacetum Coccineum: Genomic Comparison of Closely Related Tanacetum-Family Plants.</title>
        <authorList>
            <person name="Yamashiro T."/>
            <person name="Shiraishi A."/>
            <person name="Nakayama K."/>
            <person name="Satake H."/>
        </authorList>
    </citation>
    <scope>NUCLEOTIDE SEQUENCE</scope>
</reference>
<accession>A0ABQ5CBE4</accession>
<keyword evidence="2" id="KW-1185">Reference proteome</keyword>
<sequence>MKKGLKNPYLICDICQGAHEADECDQNKPTELVCLSGGDIYDDPSLKFKDELSNFIQEQWVDTIERDEKWVEAEEEGGLNEVHAVSFYPKPEPVESHEWKALENRLKQSSIEPPKLELKELLEHLKYAFLQENNQLSVVISSPLSATEKTRLLKVLRNHKGANAWSIADIKGIDSSFCTHKILIEDEFKLSVQP</sequence>
<gene>
    <name evidence="1" type="ORF">Tco_0892481</name>
</gene>
<proteinExistence type="predicted"/>
<dbReference type="Proteomes" id="UP001151760">
    <property type="component" value="Unassembled WGS sequence"/>
</dbReference>